<dbReference type="OrthoDB" id="71026at2157"/>
<comment type="caution">
    <text evidence="2">The sequence shown here is derived from an EMBL/GenBank/DDBJ whole genome shotgun (WGS) entry which is preliminary data.</text>
</comment>
<feature type="transmembrane region" description="Helical" evidence="1">
    <location>
        <begin position="31"/>
        <end position="53"/>
    </location>
</feature>
<dbReference type="AlphaFoldDB" id="A0A842YM30"/>
<evidence type="ECO:0000313" key="3">
    <source>
        <dbReference type="Proteomes" id="UP000646659"/>
    </source>
</evidence>
<protein>
    <submittedName>
        <fullName evidence="2">Uncharacterized protein</fullName>
    </submittedName>
</protein>
<gene>
    <name evidence="2" type="ORF">DNK57_04195</name>
</gene>
<keyword evidence="1" id="KW-0472">Membrane</keyword>
<keyword evidence="1" id="KW-1133">Transmembrane helix</keyword>
<proteinExistence type="predicted"/>
<organism evidence="2 3">
    <name type="scientific">Methanothermobacter thermautotrophicus</name>
    <name type="common">Methanobacterium thermoformicicum</name>
    <dbReference type="NCBI Taxonomy" id="145262"/>
    <lineage>
        <taxon>Archaea</taxon>
        <taxon>Methanobacteriati</taxon>
        <taxon>Methanobacteriota</taxon>
        <taxon>Methanomada group</taxon>
        <taxon>Methanobacteria</taxon>
        <taxon>Methanobacteriales</taxon>
        <taxon>Methanobacteriaceae</taxon>
        <taxon>Methanothermobacter</taxon>
    </lineage>
</organism>
<keyword evidence="1" id="KW-0812">Transmembrane</keyword>
<sequence length="189" mass="20991">MSSYILYQNINLPFGFNHREKGDALPRIIRLLLFLIMFLAFFEVGLISSYTLVTSRPPDIGKLMDMQIETVSSFLDSGKNITSTITGGPEEVRIINNADVADALKNKTSLDGINIRSLNATTTQDTSLEMIEINITATGYRENQTGKGQIVIRPTEQFSVIAAARAQTRSSGVWVDVKTLRILSVTRIY</sequence>
<accession>A0A842YM30</accession>
<dbReference type="Proteomes" id="UP000646659">
    <property type="component" value="Unassembled WGS sequence"/>
</dbReference>
<evidence type="ECO:0000256" key="1">
    <source>
        <dbReference type="SAM" id="Phobius"/>
    </source>
</evidence>
<reference evidence="2" key="1">
    <citation type="submission" date="2018-06" db="EMBL/GenBank/DDBJ databases">
        <title>Draft genome sequence of Methanothermobacter thermautotrophicus Strain WHS, a thermophilic, hydrogenotrophic methanogen isolated from Washburn Hot Springs in Yellowstone National Park, USA.</title>
        <authorList>
            <person name="Mckay L.J."/>
            <person name="Klingelsmith K."/>
            <person name="Inskeep W.P."/>
            <person name="Fields M.W."/>
        </authorList>
    </citation>
    <scope>NUCLEOTIDE SEQUENCE</scope>
    <source>
        <strain evidence="2">WHS</strain>
    </source>
</reference>
<name>A0A842YM30_METTF</name>
<evidence type="ECO:0000313" key="2">
    <source>
        <dbReference type="EMBL" id="MBE2900017.1"/>
    </source>
</evidence>
<dbReference type="EMBL" id="QKOF01000005">
    <property type="protein sequence ID" value="MBE2900017.1"/>
    <property type="molecule type" value="Genomic_DNA"/>
</dbReference>